<organism evidence="2 3">
    <name type="scientific">Algoriphagus machipongonensis</name>
    <dbReference type="NCBI Taxonomy" id="388413"/>
    <lineage>
        <taxon>Bacteria</taxon>
        <taxon>Pseudomonadati</taxon>
        <taxon>Bacteroidota</taxon>
        <taxon>Cytophagia</taxon>
        <taxon>Cytophagales</taxon>
        <taxon>Cyclobacteriaceae</taxon>
        <taxon>Algoriphagus</taxon>
    </lineage>
</organism>
<dbReference type="eggNOG" id="COG3091">
    <property type="taxonomic scope" value="Bacteria"/>
</dbReference>
<evidence type="ECO:0000313" key="3">
    <source>
        <dbReference type="Proteomes" id="UP000003919"/>
    </source>
</evidence>
<dbReference type="InterPro" id="IPR006640">
    <property type="entry name" value="SprT-like_domain"/>
</dbReference>
<protein>
    <recommendedName>
        <fullName evidence="1">SprT-like domain-containing protein</fullName>
    </recommendedName>
</protein>
<keyword evidence="3" id="KW-1185">Reference proteome</keyword>
<dbReference type="AlphaFoldDB" id="A3HVW2"/>
<proteinExistence type="predicted"/>
<dbReference type="Proteomes" id="UP000003919">
    <property type="component" value="Chromosome"/>
</dbReference>
<dbReference type="GO" id="GO:0006950">
    <property type="term" value="P:response to stress"/>
    <property type="evidence" value="ECO:0007669"/>
    <property type="project" value="UniProtKB-ARBA"/>
</dbReference>
<evidence type="ECO:0000313" key="2">
    <source>
        <dbReference type="EMBL" id="EAZ82284.1"/>
    </source>
</evidence>
<comment type="caution">
    <text evidence="2">The sequence shown here is derived from an EMBL/GenBank/DDBJ whole genome shotgun (WGS) entry which is preliminary data.</text>
</comment>
<name>A3HVW2_9BACT</name>
<dbReference type="EMBL" id="CM001023">
    <property type="protein sequence ID" value="EAZ82284.1"/>
    <property type="molecule type" value="Genomic_DNA"/>
</dbReference>
<dbReference type="EMBL" id="AAXU02000001">
    <property type="protein sequence ID" value="EAZ82284.1"/>
    <property type="molecule type" value="Genomic_DNA"/>
</dbReference>
<dbReference type="OrthoDB" id="267364at2"/>
<sequence>MLESSRLETILSKHLPPPAISYCLQLWQKQPFNFQITSSRKTKLGDFRYRRDRSIQTITLNGDLNPYQFLLTYTHEVAHLYAFMKFGISIPPHGKEWKSTFQQLLFPILNEQVFPLDLLVPLRQHMKNPKASTAGDLFLMKELSKYDNAEPLIKTTFLSDLKPGSRFMLSGREFEKGETKRTRVICLEVKTGKKFLVAQMAKIQTLN</sequence>
<reference evidence="2 3" key="1">
    <citation type="journal article" date="2011" name="J. Bacteriol.">
        <title>Complete genome sequence of Algoriphagus sp. PR1, bacterial prey of a colony-forming choanoflagellate.</title>
        <authorList>
            <person name="Alegado R.A."/>
            <person name="Ferriera S."/>
            <person name="Nusbaum C."/>
            <person name="Young S.K."/>
            <person name="Zeng Q."/>
            <person name="Imamovic A."/>
            <person name="Fairclough S.R."/>
            <person name="King N."/>
        </authorList>
    </citation>
    <scope>NUCLEOTIDE SEQUENCE [LARGE SCALE GENOMIC DNA]</scope>
    <source>
        <strain evidence="2 3">PR1</strain>
    </source>
</reference>
<dbReference type="Pfam" id="PF10263">
    <property type="entry name" value="SprT-like"/>
    <property type="match status" value="1"/>
</dbReference>
<feature type="domain" description="SprT-like" evidence="1">
    <location>
        <begin position="32"/>
        <end position="104"/>
    </location>
</feature>
<dbReference type="RefSeq" id="WP_008198420.1">
    <property type="nucleotide sequence ID" value="NZ_CM001023.1"/>
</dbReference>
<gene>
    <name evidence="2" type="ORF">ALPR1_03545</name>
</gene>
<dbReference type="HOGENOM" id="CLU_1275789_0_0_10"/>
<evidence type="ECO:0000259" key="1">
    <source>
        <dbReference type="Pfam" id="PF10263"/>
    </source>
</evidence>
<accession>A3HVW2</accession>
<dbReference type="STRING" id="388413.ALPR1_03545"/>